<feature type="transmembrane region" description="Helical" evidence="3">
    <location>
        <begin position="406"/>
        <end position="427"/>
    </location>
</feature>
<dbReference type="PANTHER" id="PTHR24412:SF441">
    <property type="entry name" value="KELCH-LIKE PROTEIN 28"/>
    <property type="match status" value="1"/>
</dbReference>
<feature type="signal peptide" evidence="4">
    <location>
        <begin position="1"/>
        <end position="23"/>
    </location>
</feature>
<evidence type="ECO:0000313" key="5">
    <source>
        <dbReference type="EMBL" id="CAD9598084.1"/>
    </source>
</evidence>
<keyword evidence="1" id="KW-0880">Kelch repeat</keyword>
<protein>
    <submittedName>
        <fullName evidence="5">Uncharacterized protein</fullName>
    </submittedName>
</protein>
<dbReference type="Pfam" id="PF24681">
    <property type="entry name" value="Kelch_KLHDC2_KLHL20_DRC7"/>
    <property type="match status" value="1"/>
</dbReference>
<reference evidence="5" key="1">
    <citation type="submission" date="2021-01" db="EMBL/GenBank/DDBJ databases">
        <authorList>
            <person name="Corre E."/>
            <person name="Pelletier E."/>
            <person name="Niang G."/>
            <person name="Scheremetjew M."/>
            <person name="Finn R."/>
            <person name="Kale V."/>
            <person name="Holt S."/>
            <person name="Cochrane G."/>
            <person name="Meng A."/>
            <person name="Brown T."/>
            <person name="Cohen L."/>
        </authorList>
    </citation>
    <scope>NUCLEOTIDE SEQUENCE</scope>
    <source>
        <strain evidence="5">SM1012Den-03</strain>
    </source>
</reference>
<keyword evidence="3" id="KW-1133">Transmembrane helix</keyword>
<proteinExistence type="predicted"/>
<dbReference type="Gene3D" id="2.120.10.80">
    <property type="entry name" value="Kelch-type beta propeller"/>
    <property type="match status" value="2"/>
</dbReference>
<evidence type="ECO:0000256" key="3">
    <source>
        <dbReference type="SAM" id="Phobius"/>
    </source>
</evidence>
<keyword evidence="2" id="KW-0677">Repeat</keyword>
<gene>
    <name evidence="5" type="ORF">SMAR0320_LOCUS9356</name>
</gene>
<keyword evidence="3" id="KW-0472">Membrane</keyword>
<dbReference type="SMART" id="SM00612">
    <property type="entry name" value="Kelch"/>
    <property type="match status" value="2"/>
</dbReference>
<dbReference type="PANTHER" id="PTHR24412">
    <property type="entry name" value="KELCH PROTEIN"/>
    <property type="match status" value="1"/>
</dbReference>
<feature type="chain" id="PRO_5031503996" evidence="4">
    <location>
        <begin position="24"/>
        <end position="428"/>
    </location>
</feature>
<name>A0A7S2L7D4_9STRA</name>
<dbReference type="EMBL" id="HBGZ01013078">
    <property type="protein sequence ID" value="CAD9598084.1"/>
    <property type="molecule type" value="Transcribed_RNA"/>
</dbReference>
<evidence type="ECO:0000256" key="1">
    <source>
        <dbReference type="ARBA" id="ARBA00022441"/>
    </source>
</evidence>
<dbReference type="AlphaFoldDB" id="A0A7S2L7D4"/>
<keyword evidence="4" id="KW-0732">Signal</keyword>
<evidence type="ECO:0000256" key="4">
    <source>
        <dbReference type="SAM" id="SignalP"/>
    </source>
</evidence>
<evidence type="ECO:0000256" key="2">
    <source>
        <dbReference type="ARBA" id="ARBA00022737"/>
    </source>
</evidence>
<keyword evidence="3" id="KW-0812">Transmembrane</keyword>
<dbReference type="InterPro" id="IPR015915">
    <property type="entry name" value="Kelch-typ_b-propeller"/>
</dbReference>
<organism evidence="5">
    <name type="scientific">Skeletonema marinoi</name>
    <dbReference type="NCBI Taxonomy" id="267567"/>
    <lineage>
        <taxon>Eukaryota</taxon>
        <taxon>Sar</taxon>
        <taxon>Stramenopiles</taxon>
        <taxon>Ochrophyta</taxon>
        <taxon>Bacillariophyta</taxon>
        <taxon>Coscinodiscophyceae</taxon>
        <taxon>Thalassiosirophycidae</taxon>
        <taxon>Thalassiosirales</taxon>
        <taxon>Skeletonemataceae</taxon>
        <taxon>Skeletonema</taxon>
        <taxon>Skeletonema marinoi-dohrnii complex</taxon>
    </lineage>
</organism>
<sequence>MTRYSIALTTLLSTTITPHFATAADPWSYLSVDIPVALSDMAVTTMTYTTDGGNSTTAAAADVKKKIILTGGCVSEKGNEYLGEYFACLELTNKAFSFEPIAPKTQFQAWTGTFAALPDMPRERNRHGSFQVNNNLCVVGGRDTADNLVAAIDCYDATTNAWTEVGTLPEKYMTSDFASYTLEDKVYIIGGYNQGYEALSQVVVMDMSNMDDTITFEEGVPIDTPRGDIFAVPVDDESTIMISGGFTHLNDFAKPLDSVEQYEIGSDSWEPVDALNEERGDKQLINLNGKIYAIGGEGKVDSGPGITVDDPLVVLAGGSIVLDTVEVLDITVDGDAEWVTKGDMPASLFRFGASGWVEEGSDDGVIFVFGGQVGFEAECECFRTTEKVMVFNPSQSKVLGQSAPSAGVAISVVVGHVVAAAAIVMMLA</sequence>
<accession>A0A7S2L7D4</accession>
<dbReference type="SUPFAM" id="SSF117281">
    <property type="entry name" value="Kelch motif"/>
    <property type="match status" value="2"/>
</dbReference>
<dbReference type="InterPro" id="IPR006652">
    <property type="entry name" value="Kelch_1"/>
</dbReference>